<dbReference type="AlphaFoldDB" id="A0A1H5I523"/>
<dbReference type="OrthoDB" id="9802385at2"/>
<dbReference type="PANTHER" id="PTHR46246:SF1">
    <property type="entry name" value="GUANOSINE-3',5'-BIS(DIPHOSPHATE) 3'-PYROPHOSPHOHYDROLASE MESH1"/>
    <property type="match status" value="1"/>
</dbReference>
<dbReference type="EMBL" id="FNUG01000001">
    <property type="protein sequence ID" value="SEE35292.1"/>
    <property type="molecule type" value="Genomic_DNA"/>
</dbReference>
<dbReference type="InterPro" id="IPR052194">
    <property type="entry name" value="MESH1"/>
</dbReference>
<accession>A0A1H5I523</accession>
<dbReference type="PANTHER" id="PTHR46246">
    <property type="entry name" value="GUANOSINE-3',5'-BIS(DIPHOSPHATE) 3'-PYROPHOSPHOHYDROLASE MESH1"/>
    <property type="match status" value="1"/>
</dbReference>
<dbReference type="InterPro" id="IPR003607">
    <property type="entry name" value="HD/PDEase_dom"/>
</dbReference>
<sequence>MEDKALEFAREAHGDQLRKYGDEPYIQHPIRVAGLVRTVPHTTEMICAAYLHDVVEDTPVSIRDIQRKFGQKVALLVDELTDEYVKEKYPHLNRRKRKEKEVVRQSNISKAAKTIKLADVIDNTRDIIQNDLGFARRYIPEMAALTEALQGGNFRLFLKACYEVQRGLYVLNNDRPVSGRNVK</sequence>
<dbReference type="CDD" id="cd00077">
    <property type="entry name" value="HDc"/>
    <property type="match status" value="1"/>
</dbReference>
<evidence type="ECO:0000259" key="1">
    <source>
        <dbReference type="SMART" id="SM00471"/>
    </source>
</evidence>
<protein>
    <submittedName>
        <fullName evidence="2">HD domain-containing protein</fullName>
    </submittedName>
</protein>
<dbReference type="SUPFAM" id="SSF109604">
    <property type="entry name" value="HD-domain/PDEase-like"/>
    <property type="match status" value="1"/>
</dbReference>
<dbReference type="Pfam" id="PF13328">
    <property type="entry name" value="HD_4"/>
    <property type="match status" value="1"/>
</dbReference>
<proteinExistence type="predicted"/>
<name>A0A1H5I523_9FLAO</name>
<dbReference type="RefSeq" id="WP_093111083.1">
    <property type="nucleotide sequence ID" value="NZ_FNGG01000001.1"/>
</dbReference>
<gene>
    <name evidence="2" type="ORF">SAMN04488034_101330</name>
</gene>
<organism evidence="2 3">
    <name type="scientific">Salinimicrobium catena</name>
    <dbReference type="NCBI Taxonomy" id="390640"/>
    <lineage>
        <taxon>Bacteria</taxon>
        <taxon>Pseudomonadati</taxon>
        <taxon>Bacteroidota</taxon>
        <taxon>Flavobacteriia</taxon>
        <taxon>Flavobacteriales</taxon>
        <taxon>Flavobacteriaceae</taxon>
        <taxon>Salinimicrobium</taxon>
    </lineage>
</organism>
<dbReference type="Gene3D" id="1.10.3210.10">
    <property type="entry name" value="Hypothetical protein af1432"/>
    <property type="match status" value="1"/>
</dbReference>
<evidence type="ECO:0000313" key="3">
    <source>
        <dbReference type="Proteomes" id="UP000199448"/>
    </source>
</evidence>
<dbReference type="GO" id="GO:0008893">
    <property type="term" value="F:guanosine-3',5'-bis(diphosphate) 3'-diphosphatase activity"/>
    <property type="evidence" value="ECO:0007669"/>
    <property type="project" value="TreeGrafter"/>
</dbReference>
<evidence type="ECO:0000313" key="2">
    <source>
        <dbReference type="EMBL" id="SEE35292.1"/>
    </source>
</evidence>
<dbReference type="SMART" id="SM00471">
    <property type="entry name" value="HDc"/>
    <property type="match status" value="1"/>
</dbReference>
<feature type="domain" description="HD/PDEase" evidence="1">
    <location>
        <begin position="21"/>
        <end position="133"/>
    </location>
</feature>
<reference evidence="2 3" key="1">
    <citation type="submission" date="2016-10" db="EMBL/GenBank/DDBJ databases">
        <authorList>
            <person name="de Groot N.N."/>
        </authorList>
    </citation>
    <scope>NUCLEOTIDE SEQUENCE [LARGE SCALE GENOMIC DNA]</scope>
    <source>
        <strain evidence="2 3">DSM 23553</strain>
    </source>
</reference>
<keyword evidence="3" id="KW-1185">Reference proteome</keyword>
<dbReference type="Proteomes" id="UP000199448">
    <property type="component" value="Unassembled WGS sequence"/>
</dbReference>
<dbReference type="STRING" id="390640.SAMN04488034_101330"/>